<evidence type="ECO:0000256" key="5">
    <source>
        <dbReference type="SAM" id="Phobius"/>
    </source>
</evidence>
<keyword evidence="3 5" id="KW-1133">Transmembrane helix</keyword>
<dbReference type="AlphaFoldDB" id="A0A023GCF9"/>
<evidence type="ECO:0000256" key="3">
    <source>
        <dbReference type="ARBA" id="ARBA00022989"/>
    </source>
</evidence>
<proteinExistence type="evidence at transcript level"/>
<feature type="transmembrane region" description="Helical" evidence="5">
    <location>
        <begin position="7"/>
        <end position="32"/>
    </location>
</feature>
<feature type="transmembrane region" description="Helical" evidence="5">
    <location>
        <begin position="81"/>
        <end position="104"/>
    </location>
</feature>
<evidence type="ECO:0000256" key="2">
    <source>
        <dbReference type="ARBA" id="ARBA00022692"/>
    </source>
</evidence>
<dbReference type="Pfam" id="PF00335">
    <property type="entry name" value="Tetraspanin"/>
    <property type="match status" value="1"/>
</dbReference>
<feature type="transmembrane region" description="Helical" evidence="5">
    <location>
        <begin position="52"/>
        <end position="74"/>
    </location>
</feature>
<evidence type="ECO:0000256" key="4">
    <source>
        <dbReference type="ARBA" id="ARBA00023136"/>
    </source>
</evidence>
<evidence type="ECO:0000313" key="6">
    <source>
        <dbReference type="EMBL" id="JAC30628.1"/>
    </source>
</evidence>
<organism evidence="6">
    <name type="scientific">Amblyomma triste</name>
    <name type="common">Neotropical tick</name>
    <dbReference type="NCBI Taxonomy" id="251400"/>
    <lineage>
        <taxon>Eukaryota</taxon>
        <taxon>Metazoa</taxon>
        <taxon>Ecdysozoa</taxon>
        <taxon>Arthropoda</taxon>
        <taxon>Chelicerata</taxon>
        <taxon>Arachnida</taxon>
        <taxon>Acari</taxon>
        <taxon>Parasitiformes</taxon>
        <taxon>Ixodida</taxon>
        <taxon>Ixodoidea</taxon>
        <taxon>Ixodidae</taxon>
        <taxon>Amblyomminae</taxon>
        <taxon>Amblyomma</taxon>
    </lineage>
</organism>
<feature type="transmembrane region" description="Helical" evidence="5">
    <location>
        <begin position="129"/>
        <end position="151"/>
    </location>
</feature>
<comment type="subcellular location">
    <subcellularLocation>
        <location evidence="1">Membrane</location>
        <topology evidence="1">Multi-pass membrane protein</topology>
    </subcellularLocation>
</comment>
<accession>A0A023GCF9</accession>
<dbReference type="EMBL" id="GBBM01004790">
    <property type="protein sequence ID" value="JAC30628.1"/>
    <property type="molecule type" value="mRNA"/>
</dbReference>
<name>A0A023GCF9_AMBTT</name>
<reference evidence="6" key="1">
    <citation type="submission" date="2014-03" db="EMBL/GenBank/DDBJ databases">
        <title>The sialotranscriptome of Amblyomma triste, Amblyomma parvum and Amblyomma cajennense ticks, uncovered by 454-based RNA-seq.</title>
        <authorList>
            <person name="Garcia G.R."/>
            <person name="Gardinassi L.G."/>
            <person name="Ribeiro J.M."/>
            <person name="Anatriello E."/>
            <person name="Ferreira B.R."/>
            <person name="Moreira H.N."/>
            <person name="Mafra C."/>
            <person name="Olegario M.M."/>
            <person name="Szabo P.J."/>
            <person name="Miranda-Santos I.K."/>
            <person name="Maruyama S.R."/>
        </authorList>
    </citation>
    <scope>NUCLEOTIDE SEQUENCE</scope>
    <source>
        <strain evidence="6">Mato Grasso do Sul</strain>
        <tissue evidence="6">Salivary glands</tissue>
    </source>
</reference>
<evidence type="ECO:0000256" key="1">
    <source>
        <dbReference type="ARBA" id="ARBA00004141"/>
    </source>
</evidence>
<dbReference type="PRINTS" id="PR00259">
    <property type="entry name" value="TMFOUR"/>
</dbReference>
<dbReference type="GO" id="GO:0016020">
    <property type="term" value="C:membrane"/>
    <property type="evidence" value="ECO:0007669"/>
    <property type="project" value="UniProtKB-SubCell"/>
</dbReference>
<keyword evidence="2 5" id="KW-0812">Transmembrane</keyword>
<dbReference type="InterPro" id="IPR018499">
    <property type="entry name" value="Tetraspanin/Peripherin"/>
</dbReference>
<sequence length="164" mass="17525">MASAARCLLITTNVTLWTVGALLLAAGLLALLKPHLEISQAVLDDDSGRPPAEVAGFYVVSGSLLLLTAMLGCGGSCGERYAWLVVYMSVLSLVTGALIVYLALQLNTCIKEKVCTKSFDVQSRRHWSILVQSLAVFVLLVTLSLATLVCCKARARRGYLAVPL</sequence>
<keyword evidence="4 5" id="KW-0472">Membrane</keyword>
<protein>
    <submittedName>
        <fullName evidence="6">Putative conserved plasma membrane protein</fullName>
    </submittedName>
</protein>